<dbReference type="OrthoDB" id="3239511at2759"/>
<dbReference type="AlphaFoldDB" id="A0A0C9VH61"/>
<evidence type="ECO:0000313" key="1">
    <source>
        <dbReference type="EMBL" id="KIJ40757.1"/>
    </source>
</evidence>
<dbReference type="HOGENOM" id="CLU_785662_0_0_1"/>
<accession>A0A0C9VH61</accession>
<proteinExistence type="predicted"/>
<organism evidence="1 2">
    <name type="scientific">Sphaerobolus stellatus (strain SS14)</name>
    <dbReference type="NCBI Taxonomy" id="990650"/>
    <lineage>
        <taxon>Eukaryota</taxon>
        <taxon>Fungi</taxon>
        <taxon>Dikarya</taxon>
        <taxon>Basidiomycota</taxon>
        <taxon>Agaricomycotina</taxon>
        <taxon>Agaricomycetes</taxon>
        <taxon>Phallomycetidae</taxon>
        <taxon>Geastrales</taxon>
        <taxon>Sphaerobolaceae</taxon>
        <taxon>Sphaerobolus</taxon>
    </lineage>
</organism>
<protein>
    <submittedName>
        <fullName evidence="1">Uncharacterized protein</fullName>
    </submittedName>
</protein>
<sequence length="353" mass="40174">MHPIIVRPAFLPAEIKSASGNGGGAFIGLMPIVGNPSDTIGNEDDTPTSVEIAQFKREPRTQEEMIDIFRKAKKLGSSARMILLRDSGLHFVKNAFWKINNSSPYDAYSYDFLHAFDAGEWGKHLWPLVLELLKQTDMHPLIQYAPDTIFRDILKLLPPNASLVHCIRISAILRSIAGLRVVSDEQIKAYRQFFTKYEKWCKSTRPGEGFQQEVQQAYSQTNFKNTESQITRIDENQEAIARIRMFVDLNDVEISKAMSAEDLTDGCGPPPESNKKANLPAYRSFGRKLQEFLGKELEEESRPSGFLTITPYQCLYLTYMSLEDWREKRDILRCNPSFYDTPAMIASSSIRTL</sequence>
<dbReference type="Proteomes" id="UP000054279">
    <property type="component" value="Unassembled WGS sequence"/>
</dbReference>
<keyword evidence="2" id="KW-1185">Reference proteome</keyword>
<dbReference type="EMBL" id="KN837141">
    <property type="protein sequence ID" value="KIJ40757.1"/>
    <property type="molecule type" value="Genomic_DNA"/>
</dbReference>
<reference evidence="1 2" key="1">
    <citation type="submission" date="2014-06" db="EMBL/GenBank/DDBJ databases">
        <title>Evolutionary Origins and Diversification of the Mycorrhizal Mutualists.</title>
        <authorList>
            <consortium name="DOE Joint Genome Institute"/>
            <consortium name="Mycorrhizal Genomics Consortium"/>
            <person name="Kohler A."/>
            <person name="Kuo A."/>
            <person name="Nagy L.G."/>
            <person name="Floudas D."/>
            <person name="Copeland A."/>
            <person name="Barry K.W."/>
            <person name="Cichocki N."/>
            <person name="Veneault-Fourrey C."/>
            <person name="LaButti K."/>
            <person name="Lindquist E.A."/>
            <person name="Lipzen A."/>
            <person name="Lundell T."/>
            <person name="Morin E."/>
            <person name="Murat C."/>
            <person name="Riley R."/>
            <person name="Ohm R."/>
            <person name="Sun H."/>
            <person name="Tunlid A."/>
            <person name="Henrissat B."/>
            <person name="Grigoriev I.V."/>
            <person name="Hibbett D.S."/>
            <person name="Martin F."/>
        </authorList>
    </citation>
    <scope>NUCLEOTIDE SEQUENCE [LARGE SCALE GENOMIC DNA]</scope>
    <source>
        <strain evidence="1 2">SS14</strain>
    </source>
</reference>
<gene>
    <name evidence="1" type="ORF">M422DRAFT_256168</name>
</gene>
<evidence type="ECO:0000313" key="2">
    <source>
        <dbReference type="Proteomes" id="UP000054279"/>
    </source>
</evidence>
<name>A0A0C9VH61_SPHS4</name>